<dbReference type="AlphaFoldDB" id="A0A6L2M0I6"/>
<dbReference type="Pfam" id="PF00071">
    <property type="entry name" value="Ras"/>
    <property type="match status" value="1"/>
</dbReference>
<reference evidence="1" key="1">
    <citation type="journal article" date="2019" name="Sci. Rep.">
        <title>Draft genome of Tanacetum cinerariifolium, the natural source of mosquito coil.</title>
        <authorList>
            <person name="Yamashiro T."/>
            <person name="Shiraishi A."/>
            <person name="Satake H."/>
            <person name="Nakayama K."/>
        </authorList>
    </citation>
    <scope>NUCLEOTIDE SEQUENCE</scope>
</reference>
<evidence type="ECO:0000313" key="1">
    <source>
        <dbReference type="EMBL" id="GEU66064.1"/>
    </source>
</evidence>
<accession>A0A6L2M0I6</accession>
<gene>
    <name evidence="1" type="ORF">Tci_038042</name>
</gene>
<dbReference type="GO" id="GO:0005525">
    <property type="term" value="F:GTP binding"/>
    <property type="evidence" value="ECO:0007669"/>
    <property type="project" value="InterPro"/>
</dbReference>
<dbReference type="EMBL" id="BKCJ010005317">
    <property type="protein sequence ID" value="GEU66064.1"/>
    <property type="molecule type" value="Genomic_DNA"/>
</dbReference>
<dbReference type="SUPFAM" id="SSF52540">
    <property type="entry name" value="P-loop containing nucleoside triphosphate hydrolases"/>
    <property type="match status" value="1"/>
</dbReference>
<sequence length="110" mass="12382">MNPEYDYLFKLLLIGDSGVGKSCLLLRFAELSTKVITMCGKKNKSESTSGTSGSNTQVFLDSMSTEFKLKWKLAQEKDRVVIKFKESRFLATKTDGLSGEDLEIIEMQKE</sequence>
<organism evidence="1">
    <name type="scientific">Tanacetum cinerariifolium</name>
    <name type="common">Dalmatian daisy</name>
    <name type="synonym">Chrysanthemum cinerariifolium</name>
    <dbReference type="NCBI Taxonomy" id="118510"/>
    <lineage>
        <taxon>Eukaryota</taxon>
        <taxon>Viridiplantae</taxon>
        <taxon>Streptophyta</taxon>
        <taxon>Embryophyta</taxon>
        <taxon>Tracheophyta</taxon>
        <taxon>Spermatophyta</taxon>
        <taxon>Magnoliopsida</taxon>
        <taxon>eudicotyledons</taxon>
        <taxon>Gunneridae</taxon>
        <taxon>Pentapetalae</taxon>
        <taxon>asterids</taxon>
        <taxon>campanulids</taxon>
        <taxon>Asterales</taxon>
        <taxon>Asteraceae</taxon>
        <taxon>Asteroideae</taxon>
        <taxon>Anthemideae</taxon>
        <taxon>Anthemidinae</taxon>
        <taxon>Tanacetum</taxon>
    </lineage>
</organism>
<protein>
    <submittedName>
        <fullName evidence="1">Ras-related protein RABD2b-like isoform X1</fullName>
    </submittedName>
</protein>
<name>A0A6L2M0I6_TANCI</name>
<dbReference type="InterPro" id="IPR027417">
    <property type="entry name" value="P-loop_NTPase"/>
</dbReference>
<dbReference type="GO" id="GO:0003924">
    <property type="term" value="F:GTPase activity"/>
    <property type="evidence" value="ECO:0007669"/>
    <property type="project" value="InterPro"/>
</dbReference>
<dbReference type="Gene3D" id="3.40.50.300">
    <property type="entry name" value="P-loop containing nucleotide triphosphate hydrolases"/>
    <property type="match status" value="1"/>
</dbReference>
<comment type="caution">
    <text evidence="1">The sequence shown here is derived from an EMBL/GenBank/DDBJ whole genome shotgun (WGS) entry which is preliminary data.</text>
</comment>
<dbReference type="InterPro" id="IPR001806">
    <property type="entry name" value="Small_GTPase"/>
</dbReference>
<proteinExistence type="predicted"/>